<dbReference type="AlphaFoldDB" id="A0A2V3IIA6"/>
<proteinExistence type="predicted"/>
<organism evidence="1 2">
    <name type="scientific">Gracilariopsis chorda</name>
    <dbReference type="NCBI Taxonomy" id="448386"/>
    <lineage>
        <taxon>Eukaryota</taxon>
        <taxon>Rhodophyta</taxon>
        <taxon>Florideophyceae</taxon>
        <taxon>Rhodymeniophycidae</taxon>
        <taxon>Gracilariales</taxon>
        <taxon>Gracilariaceae</taxon>
        <taxon>Gracilariopsis</taxon>
    </lineage>
</organism>
<keyword evidence="2" id="KW-1185">Reference proteome</keyword>
<reference evidence="1 2" key="1">
    <citation type="journal article" date="2018" name="Mol. Biol. Evol.">
        <title>Analysis of the draft genome of the red seaweed Gracilariopsis chorda provides insights into genome size evolution in Rhodophyta.</title>
        <authorList>
            <person name="Lee J."/>
            <person name="Yang E.C."/>
            <person name="Graf L."/>
            <person name="Yang J.H."/>
            <person name="Qiu H."/>
            <person name="Zel Zion U."/>
            <person name="Chan C.X."/>
            <person name="Stephens T.G."/>
            <person name="Weber A.P.M."/>
            <person name="Boo G.H."/>
            <person name="Boo S.M."/>
            <person name="Kim K.M."/>
            <person name="Shin Y."/>
            <person name="Jung M."/>
            <person name="Lee S.J."/>
            <person name="Yim H.S."/>
            <person name="Lee J.H."/>
            <person name="Bhattacharya D."/>
            <person name="Yoon H.S."/>
        </authorList>
    </citation>
    <scope>NUCLEOTIDE SEQUENCE [LARGE SCALE GENOMIC DNA]</scope>
    <source>
        <strain evidence="1 2">SKKU-2015</strain>
        <tissue evidence="1">Whole body</tissue>
    </source>
</reference>
<name>A0A2V3IIA6_9FLOR</name>
<evidence type="ECO:0000313" key="2">
    <source>
        <dbReference type="Proteomes" id="UP000247409"/>
    </source>
</evidence>
<protein>
    <submittedName>
        <fullName evidence="1">Uncharacterized protein</fullName>
    </submittedName>
</protein>
<comment type="caution">
    <text evidence="1">The sequence shown here is derived from an EMBL/GenBank/DDBJ whole genome shotgun (WGS) entry which is preliminary data.</text>
</comment>
<sequence length="74" mass="7816">MHSKCQKFLEKADDYWNGGETMTVCGEMGCRECFSGSGVALEGKSGVLVAEGDCIQIVNGVEEFVLYGKGSGDG</sequence>
<gene>
    <name evidence="1" type="ORF">BWQ96_08443</name>
</gene>
<evidence type="ECO:0000313" key="1">
    <source>
        <dbReference type="EMBL" id="PXF41824.1"/>
    </source>
</evidence>
<dbReference type="EMBL" id="NBIV01000192">
    <property type="protein sequence ID" value="PXF41824.1"/>
    <property type="molecule type" value="Genomic_DNA"/>
</dbReference>
<dbReference type="Proteomes" id="UP000247409">
    <property type="component" value="Unassembled WGS sequence"/>
</dbReference>
<accession>A0A2V3IIA6</accession>